<proteinExistence type="predicted"/>
<keyword evidence="3" id="KW-1185">Reference proteome</keyword>
<organism evidence="2">
    <name type="scientific">Oryza punctata</name>
    <name type="common">Red rice</name>
    <dbReference type="NCBI Taxonomy" id="4537"/>
    <lineage>
        <taxon>Eukaryota</taxon>
        <taxon>Viridiplantae</taxon>
        <taxon>Streptophyta</taxon>
        <taxon>Embryophyta</taxon>
        <taxon>Tracheophyta</taxon>
        <taxon>Spermatophyta</taxon>
        <taxon>Magnoliopsida</taxon>
        <taxon>Liliopsida</taxon>
        <taxon>Poales</taxon>
        <taxon>Poaceae</taxon>
        <taxon>BOP clade</taxon>
        <taxon>Oryzoideae</taxon>
        <taxon>Oryzeae</taxon>
        <taxon>Oryzinae</taxon>
        <taxon>Oryza</taxon>
    </lineage>
</organism>
<dbReference type="InterPro" id="IPR012386">
    <property type="entry name" value="Cyclic-nucl_3Pdiesterase"/>
</dbReference>
<dbReference type="eggNOG" id="ENOG502QPX1">
    <property type="taxonomic scope" value="Eukaryota"/>
</dbReference>
<dbReference type="SUPFAM" id="SSF55144">
    <property type="entry name" value="LigT-like"/>
    <property type="match status" value="1"/>
</dbReference>
<reference evidence="2" key="1">
    <citation type="submission" date="2015-04" db="UniProtKB">
        <authorList>
            <consortium name="EnsemblPlants"/>
        </authorList>
    </citation>
    <scope>IDENTIFICATION</scope>
</reference>
<dbReference type="HOGENOM" id="CLU_081919_1_0_1"/>
<dbReference type="PANTHER" id="PTHR28141:SF1">
    <property type="entry name" value="2',3'-CYCLIC-NUCLEOTIDE 3'-PHOSPHODIESTERASE"/>
    <property type="match status" value="1"/>
</dbReference>
<dbReference type="GO" id="GO:0004113">
    <property type="term" value="F:2',3'-cyclic-nucleotide 3'-phosphodiesterase activity"/>
    <property type="evidence" value="ECO:0007669"/>
    <property type="project" value="TreeGrafter"/>
</dbReference>
<dbReference type="PANTHER" id="PTHR28141">
    <property type="entry name" value="2',3'-CYCLIC-NUCLEOTIDE 3'-PHOSPHODIESTERASE"/>
    <property type="match status" value="1"/>
</dbReference>
<dbReference type="Gramene" id="OPUNC05G20430.1">
    <property type="protein sequence ID" value="OPUNC05G20430.1"/>
    <property type="gene ID" value="OPUNC05G20430"/>
</dbReference>
<evidence type="ECO:0000313" key="2">
    <source>
        <dbReference type="EnsemblPlants" id="OPUNC05G20430.1"/>
    </source>
</evidence>
<evidence type="ECO:0000313" key="3">
    <source>
        <dbReference type="Proteomes" id="UP000026962"/>
    </source>
</evidence>
<evidence type="ECO:0000256" key="1">
    <source>
        <dbReference type="SAM" id="MobiDB-lite"/>
    </source>
</evidence>
<name>A0A0E0L4P4_ORYPU</name>
<sequence>MLLVGKAYSPHSSLQRRRSPPPTHRPSSRLRLRLRHDRAARMDAADHSPEEVYSVWAFPPEPVRERLRGVMAGLRAAHGGPAFEPHATVVGAIRLRRSAAIEALRAAAAGVRPYTARVVGVARGDFFYQCVYLLLEPTPEVVEASDHCCGHFGYERSTPYMPHVSLLYGDLTDEEKEVARKKVEEIDKEICGLQFEISELALYRTDTEDKSLESWELVEICHLERK</sequence>
<dbReference type="Proteomes" id="UP000026962">
    <property type="component" value="Chromosome 5"/>
</dbReference>
<dbReference type="FunFam" id="3.90.1140.10:FF:000007">
    <property type="entry name" value="Cyclic phosphodiesterase"/>
    <property type="match status" value="1"/>
</dbReference>
<dbReference type="EnsemblPlants" id="OPUNC05G20430.1">
    <property type="protein sequence ID" value="OPUNC05G20430.1"/>
    <property type="gene ID" value="OPUNC05G20430"/>
</dbReference>
<evidence type="ECO:0008006" key="4">
    <source>
        <dbReference type="Google" id="ProtNLM"/>
    </source>
</evidence>
<dbReference type="STRING" id="4537.A0A0E0L4P4"/>
<dbReference type="InterPro" id="IPR009097">
    <property type="entry name" value="Cyclic_Pdiesterase"/>
</dbReference>
<dbReference type="Pfam" id="PF13563">
    <property type="entry name" value="2_5_RNA_ligase2"/>
    <property type="match status" value="1"/>
</dbReference>
<reference evidence="2" key="2">
    <citation type="submission" date="2018-05" db="EMBL/GenBank/DDBJ databases">
        <title>OpunRS2 (Oryza punctata Reference Sequence Version 2).</title>
        <authorList>
            <person name="Zhang J."/>
            <person name="Kudrna D."/>
            <person name="Lee S."/>
            <person name="Talag J."/>
            <person name="Welchert J."/>
            <person name="Wing R.A."/>
        </authorList>
    </citation>
    <scope>NUCLEOTIDE SEQUENCE [LARGE SCALE GENOMIC DNA]</scope>
</reference>
<feature type="region of interest" description="Disordered" evidence="1">
    <location>
        <begin position="1"/>
        <end position="29"/>
    </location>
</feature>
<dbReference type="GO" id="GO:0009187">
    <property type="term" value="P:cyclic nucleotide metabolic process"/>
    <property type="evidence" value="ECO:0007669"/>
    <property type="project" value="TreeGrafter"/>
</dbReference>
<dbReference type="Gene3D" id="3.90.1140.10">
    <property type="entry name" value="Cyclic phosphodiesterase"/>
    <property type="match status" value="1"/>
</dbReference>
<accession>A0A0E0L4P4</accession>
<protein>
    <recommendedName>
        <fullName evidence="4">Cyclic phosphodiesterase</fullName>
    </recommendedName>
</protein>
<dbReference type="OMA" id="AVYSVWA"/>
<dbReference type="AlphaFoldDB" id="A0A0E0L4P4"/>